<dbReference type="KEGG" id="gvi:glr0287"/>
<reference evidence="2 3" key="2">
    <citation type="journal article" date="2003" name="DNA Res.">
        <title>Complete genome structure of Gloeobacter violaceus PCC 7421, a cyanobacterium that lacks thylakoids (supplement).</title>
        <authorList>
            <person name="Nakamura Y."/>
            <person name="Kaneko T."/>
            <person name="Sato S."/>
            <person name="Mimuro M."/>
            <person name="Miyashita H."/>
            <person name="Tsuchiya T."/>
            <person name="Sasamoto S."/>
            <person name="Watanabe A."/>
            <person name="Kawashima K."/>
            <person name="Kishida Y."/>
            <person name="Kiyokawa C."/>
            <person name="Kohara M."/>
            <person name="Matsumoto M."/>
            <person name="Matsuno A."/>
            <person name="Nakazaki N."/>
            <person name="Shimpo S."/>
            <person name="Takeuchi C."/>
            <person name="Yamada M."/>
            <person name="Tabata S."/>
        </authorList>
    </citation>
    <scope>NUCLEOTIDE SEQUENCE [LARGE SCALE GENOMIC DNA]</scope>
    <source>
        <strain evidence="3">ATCC 29082 / PCC 7421</strain>
    </source>
</reference>
<dbReference type="InterPro" id="IPR013216">
    <property type="entry name" value="Methyltransf_11"/>
</dbReference>
<dbReference type="Pfam" id="PF08241">
    <property type="entry name" value="Methyltransf_11"/>
    <property type="match status" value="1"/>
</dbReference>
<protein>
    <submittedName>
        <fullName evidence="2">Glr0287 protein</fullName>
    </submittedName>
</protein>
<dbReference type="HOGENOM" id="CLU_072455_1_0_3"/>
<dbReference type="EnsemblBacteria" id="BAC88228">
    <property type="protein sequence ID" value="BAC88228"/>
    <property type="gene ID" value="BAC88228"/>
</dbReference>
<name>Q7NNX1_GLOVI</name>
<organism evidence="2 3">
    <name type="scientific">Gloeobacter violaceus (strain ATCC 29082 / PCC 7421)</name>
    <dbReference type="NCBI Taxonomy" id="251221"/>
    <lineage>
        <taxon>Bacteria</taxon>
        <taxon>Bacillati</taxon>
        <taxon>Cyanobacteriota</taxon>
        <taxon>Cyanophyceae</taxon>
        <taxon>Gloeobacterales</taxon>
        <taxon>Gloeobacteraceae</taxon>
        <taxon>Gloeobacter</taxon>
    </lineage>
</organism>
<dbReference type="PhylomeDB" id="Q7NNX1"/>
<keyword evidence="3" id="KW-1185">Reference proteome</keyword>
<dbReference type="Proteomes" id="UP000000557">
    <property type="component" value="Chromosome"/>
</dbReference>
<feature type="domain" description="Methyltransferase type 11" evidence="1">
    <location>
        <begin position="95"/>
        <end position="147"/>
    </location>
</feature>
<dbReference type="STRING" id="251221.gene:10757759"/>
<evidence type="ECO:0000313" key="3">
    <source>
        <dbReference type="Proteomes" id="UP000000557"/>
    </source>
</evidence>
<evidence type="ECO:0000259" key="1">
    <source>
        <dbReference type="Pfam" id="PF08241"/>
    </source>
</evidence>
<dbReference type="SUPFAM" id="SSF53335">
    <property type="entry name" value="S-adenosyl-L-methionine-dependent methyltransferases"/>
    <property type="match status" value="1"/>
</dbReference>
<dbReference type="Gene3D" id="3.40.50.150">
    <property type="entry name" value="Vaccinia Virus protein VP39"/>
    <property type="match status" value="1"/>
</dbReference>
<proteinExistence type="predicted"/>
<dbReference type="eggNOG" id="COG2226">
    <property type="taxonomic scope" value="Bacteria"/>
</dbReference>
<dbReference type="PANTHER" id="PTHR43036:SF2">
    <property type="entry name" value="OS04G0481300 PROTEIN"/>
    <property type="match status" value="1"/>
</dbReference>
<sequence length="222" mass="25206">MYPDEPMMTLPIASRPDEGDDGLFYQQPRLVQHIDLSFIANLQEVFRQYLPENATILDTMSSWVSHLPEELKTAKVVGHGMNSVELAANPRLDEFFVQNLNQNPKLPLADSTFDAALNTVSIQYLVDAPIVLAEVNRVLKPGGVVIISFSNRMFPTKAVHRWQNSEEEERVDLVQQYLLAAGGYTDLRVHRKLPTGLTFFFSQQRDPFYCVTARKGAPEVRR</sequence>
<reference evidence="2 3" key="1">
    <citation type="journal article" date="2003" name="DNA Res.">
        <title>Complete genome structure of Gloeobacter violaceus PCC 7421, a cyanobacterium that lacks thylakoids.</title>
        <authorList>
            <person name="Nakamura Y."/>
            <person name="Kaneko T."/>
            <person name="Sato S."/>
            <person name="Mimuro M."/>
            <person name="Miyashita H."/>
            <person name="Tsuchiya T."/>
            <person name="Sasamoto S."/>
            <person name="Watanabe A."/>
            <person name="Kawashima K."/>
            <person name="Kishida Y."/>
            <person name="Kiyokawa C."/>
            <person name="Kohara M."/>
            <person name="Matsumoto M."/>
            <person name="Matsuno A."/>
            <person name="Nakazaki N."/>
            <person name="Shimpo S."/>
            <person name="Takeuchi C."/>
            <person name="Yamada M."/>
            <person name="Tabata S."/>
        </authorList>
    </citation>
    <scope>NUCLEOTIDE SEQUENCE [LARGE SCALE GENOMIC DNA]</scope>
    <source>
        <strain evidence="3">ATCC 29082 / PCC 7421</strain>
    </source>
</reference>
<dbReference type="GO" id="GO:0008757">
    <property type="term" value="F:S-adenosylmethionine-dependent methyltransferase activity"/>
    <property type="evidence" value="ECO:0007669"/>
    <property type="project" value="InterPro"/>
</dbReference>
<gene>
    <name evidence="2" type="ordered locus">glr0287</name>
</gene>
<dbReference type="CDD" id="cd02440">
    <property type="entry name" value="AdoMet_MTases"/>
    <property type="match status" value="1"/>
</dbReference>
<dbReference type="InterPro" id="IPR029063">
    <property type="entry name" value="SAM-dependent_MTases_sf"/>
</dbReference>
<dbReference type="EMBL" id="BA000045">
    <property type="protein sequence ID" value="BAC88228.1"/>
    <property type="molecule type" value="Genomic_DNA"/>
</dbReference>
<accession>Q7NNX1</accession>
<dbReference type="AlphaFoldDB" id="Q7NNX1"/>
<dbReference type="OrthoDB" id="939937at2"/>
<dbReference type="InParanoid" id="Q7NNX1"/>
<dbReference type="PANTHER" id="PTHR43036">
    <property type="entry name" value="OSJNBB0011N17.9 PROTEIN"/>
    <property type="match status" value="1"/>
</dbReference>
<evidence type="ECO:0000313" key="2">
    <source>
        <dbReference type="EMBL" id="BAC88228.1"/>
    </source>
</evidence>